<organism evidence="1 2">
    <name type="scientific">Trichonephila clavata</name>
    <name type="common">Joro spider</name>
    <name type="synonym">Nephila clavata</name>
    <dbReference type="NCBI Taxonomy" id="2740835"/>
    <lineage>
        <taxon>Eukaryota</taxon>
        <taxon>Metazoa</taxon>
        <taxon>Ecdysozoa</taxon>
        <taxon>Arthropoda</taxon>
        <taxon>Chelicerata</taxon>
        <taxon>Arachnida</taxon>
        <taxon>Araneae</taxon>
        <taxon>Araneomorphae</taxon>
        <taxon>Entelegynae</taxon>
        <taxon>Araneoidea</taxon>
        <taxon>Nephilidae</taxon>
        <taxon>Trichonephila</taxon>
    </lineage>
</organism>
<comment type="caution">
    <text evidence="1">The sequence shown here is derived from an EMBL/GenBank/DDBJ whole genome shotgun (WGS) entry which is preliminary data.</text>
</comment>
<evidence type="ECO:0000313" key="2">
    <source>
        <dbReference type="Proteomes" id="UP000887116"/>
    </source>
</evidence>
<dbReference type="SUPFAM" id="SSF52047">
    <property type="entry name" value="RNI-like"/>
    <property type="match status" value="1"/>
</dbReference>
<dbReference type="Gene3D" id="3.80.10.10">
    <property type="entry name" value="Ribonuclease Inhibitor"/>
    <property type="match status" value="2"/>
</dbReference>
<keyword evidence="2" id="KW-1185">Reference proteome</keyword>
<gene>
    <name evidence="1" type="primary">AVEN_88523_1</name>
    <name evidence="1" type="ORF">TNCT_714001</name>
</gene>
<protein>
    <submittedName>
        <fullName evidence="1">F-box domain-containing protein</fullName>
    </submittedName>
</protein>
<sequence length="458" mass="52695">MTRQFEWFEFMNITICDSVVGFLKQFSKQFVGLEFINCKVSSHKRKSKYRERFLKCDNLKYLNIENSDVITLFAIVPNVTTLKIHESSDYALSLTNYAVSLTDYAVSQLNKTLFKLEMFSLNISVIYNEADYKKIYTNGETIETNPSKSVLSLAGIKKFIEKHNTIKQLDLSMLRLPPEILVTISNIIGLKLKNVLFPLDLPSSFIKRFCENQFSLTSLQLTSLLDVTDDTISAVCKCLPNLEKLFIKYNRVIGESIVEIFQLEHIEVLDLENSAAISELSYQQAVLKLKAFKLKELNLRSSRITDHSLCELLKHNLNLRHLNISHTSVSNETLNMICRNLINLESLKLDSCRRISDPGITGEFEDNSNFLTPTPLSNLKNLRKLDISNNRLITNDGCIKAIKFPNLRSLFLNECDNLFFRNYVENILLEQNPRLNDFIVSSKAGRYFKSNQMFGYSF</sequence>
<dbReference type="InterPro" id="IPR006553">
    <property type="entry name" value="Leu-rich_rpt_Cys-con_subtyp"/>
</dbReference>
<dbReference type="SMART" id="SM00367">
    <property type="entry name" value="LRR_CC"/>
    <property type="match status" value="6"/>
</dbReference>
<accession>A0A8X6F7Z0</accession>
<reference evidence="1" key="1">
    <citation type="submission" date="2020-07" db="EMBL/GenBank/DDBJ databases">
        <title>Multicomponent nature underlies the extraordinary mechanical properties of spider dragline silk.</title>
        <authorList>
            <person name="Kono N."/>
            <person name="Nakamura H."/>
            <person name="Mori M."/>
            <person name="Yoshida Y."/>
            <person name="Ohtoshi R."/>
            <person name="Malay A.D."/>
            <person name="Moran D.A.P."/>
            <person name="Tomita M."/>
            <person name="Numata K."/>
            <person name="Arakawa K."/>
        </authorList>
    </citation>
    <scope>NUCLEOTIDE SEQUENCE</scope>
</reference>
<name>A0A8X6F7Z0_TRICU</name>
<dbReference type="PANTHER" id="PTHR13318:SF247">
    <property type="entry name" value="GH16156P"/>
    <property type="match status" value="1"/>
</dbReference>
<dbReference type="GO" id="GO:0019005">
    <property type="term" value="C:SCF ubiquitin ligase complex"/>
    <property type="evidence" value="ECO:0007669"/>
    <property type="project" value="TreeGrafter"/>
</dbReference>
<dbReference type="InterPro" id="IPR032675">
    <property type="entry name" value="LRR_dom_sf"/>
</dbReference>
<dbReference type="GO" id="GO:0031146">
    <property type="term" value="P:SCF-dependent proteasomal ubiquitin-dependent protein catabolic process"/>
    <property type="evidence" value="ECO:0007669"/>
    <property type="project" value="TreeGrafter"/>
</dbReference>
<dbReference type="OrthoDB" id="6483158at2759"/>
<dbReference type="AlphaFoldDB" id="A0A8X6F7Z0"/>
<evidence type="ECO:0000313" key="1">
    <source>
        <dbReference type="EMBL" id="GFQ72492.1"/>
    </source>
</evidence>
<proteinExistence type="predicted"/>
<dbReference type="PANTHER" id="PTHR13318">
    <property type="entry name" value="PARTNER OF PAIRED, ISOFORM B-RELATED"/>
    <property type="match status" value="1"/>
</dbReference>
<dbReference type="EMBL" id="BMAO01011272">
    <property type="protein sequence ID" value="GFQ72492.1"/>
    <property type="molecule type" value="Genomic_DNA"/>
</dbReference>
<dbReference type="Proteomes" id="UP000887116">
    <property type="component" value="Unassembled WGS sequence"/>
</dbReference>